<accession>A0A8S3SKS0</accession>
<gene>
    <name evidence="2" type="ORF">MEDL_34252</name>
</gene>
<dbReference type="InterPro" id="IPR005135">
    <property type="entry name" value="Endo/exonuclease/phosphatase"/>
</dbReference>
<dbReference type="SUPFAM" id="SSF56219">
    <property type="entry name" value="DNase I-like"/>
    <property type="match status" value="1"/>
</dbReference>
<evidence type="ECO:0000313" key="2">
    <source>
        <dbReference type="EMBL" id="CAG2220795.1"/>
    </source>
</evidence>
<keyword evidence="3" id="KW-1185">Reference proteome</keyword>
<comment type="caution">
    <text evidence="2">The sequence shown here is derived from an EMBL/GenBank/DDBJ whole genome shotgun (WGS) entry which is preliminary data.</text>
</comment>
<evidence type="ECO:0000313" key="3">
    <source>
        <dbReference type="Proteomes" id="UP000683360"/>
    </source>
</evidence>
<organism evidence="2 3">
    <name type="scientific">Mytilus edulis</name>
    <name type="common">Blue mussel</name>
    <dbReference type="NCBI Taxonomy" id="6550"/>
    <lineage>
        <taxon>Eukaryota</taxon>
        <taxon>Metazoa</taxon>
        <taxon>Spiralia</taxon>
        <taxon>Lophotrochozoa</taxon>
        <taxon>Mollusca</taxon>
        <taxon>Bivalvia</taxon>
        <taxon>Autobranchia</taxon>
        <taxon>Pteriomorphia</taxon>
        <taxon>Mytilida</taxon>
        <taxon>Mytiloidea</taxon>
        <taxon>Mytilidae</taxon>
        <taxon>Mytilinae</taxon>
        <taxon>Mytilus</taxon>
    </lineage>
</organism>
<dbReference type="InterPro" id="IPR036691">
    <property type="entry name" value="Endo/exonu/phosph_ase_sf"/>
</dbReference>
<dbReference type="Gene3D" id="3.60.10.10">
    <property type="entry name" value="Endonuclease/exonuclease/phosphatase"/>
    <property type="match status" value="1"/>
</dbReference>
<dbReference type="Pfam" id="PF03372">
    <property type="entry name" value="Exo_endo_phos"/>
    <property type="match status" value="1"/>
</dbReference>
<name>A0A8S3SKS0_MYTED</name>
<protein>
    <recommendedName>
        <fullName evidence="1">Endonuclease/exonuclease/phosphatase domain-containing protein</fullName>
    </recommendedName>
</protein>
<sequence length="431" mass="49328">MNKIFRSGEKCGDKLDEHLADNITDIFRNGISEEKYRELMKDEKSNRPENCEGLAPVQTDQLVWDLLWPRTRTNDNRMRQCQTSVVRGATYLSKVVYRLDTILNPLFIQEIVKYEVILLTETHLGHNTSVNIDGYRYYPVCRPQSTNARFYGGLGILIKNDIRNGIKILQNTSKDYQWLKFDKFYFNLKKDLFLCLAYIIPSNSYYASQSEDDILESIEKDIATKFNNQGHIILCGDLNARTGSEPDFIQDDSSDDHIPLYNNYNCDIIQQIRCSNDCKVDSRGKQLLDLCISSKLRIVNGRLWGDSSGKFTCIKPTGSSVVDYVVMSEDLLNTTLYFQVSDFISTLSDCHCKLSFGILASYSVERQDLNQNESIFPGKYIWSTKAGQKLCDALTQADAKYNIKNFLDKSFENTSEGIENAVNTCHEIIVL</sequence>
<feature type="domain" description="Endonuclease/exonuclease/phosphatase" evidence="1">
    <location>
        <begin position="108"/>
        <end position="331"/>
    </location>
</feature>
<reference evidence="2" key="1">
    <citation type="submission" date="2021-03" db="EMBL/GenBank/DDBJ databases">
        <authorList>
            <person name="Bekaert M."/>
        </authorList>
    </citation>
    <scope>NUCLEOTIDE SEQUENCE</scope>
</reference>
<dbReference type="AlphaFoldDB" id="A0A8S3SKS0"/>
<dbReference type="GO" id="GO:0003824">
    <property type="term" value="F:catalytic activity"/>
    <property type="evidence" value="ECO:0007669"/>
    <property type="project" value="InterPro"/>
</dbReference>
<dbReference type="Proteomes" id="UP000683360">
    <property type="component" value="Unassembled WGS sequence"/>
</dbReference>
<dbReference type="EMBL" id="CAJPWZ010001672">
    <property type="protein sequence ID" value="CAG2220795.1"/>
    <property type="molecule type" value="Genomic_DNA"/>
</dbReference>
<evidence type="ECO:0000259" key="1">
    <source>
        <dbReference type="Pfam" id="PF03372"/>
    </source>
</evidence>
<proteinExistence type="predicted"/>